<gene>
    <name evidence="3" type="ORF">ANSO36C_63290</name>
</gene>
<dbReference type="RefSeq" id="WP_251960697.1">
    <property type="nucleotide sequence ID" value="NZ_AP025733.1"/>
</dbReference>
<dbReference type="InterPro" id="IPR027417">
    <property type="entry name" value="P-loop_NTPase"/>
</dbReference>
<sequence length="1144" mass="129427">MNTVTTEYPNNLTAAEYHELLAGSAIHPALIKPNFFHIEGESVYDYLFISDKIPRKNAGRVTDGYIKMYQHLLLGGTWIQSLDPFKNWQPMEWGRIKPNFPRFDWQTGKPVKYESPPKTPNRVTYFDVANPVWDKVAKRYLIKRYHSLLALRLLDQLNPLIFWEWVKQHPEIPIILCEGEKKAACLLSLGFVAIALPGIWNGRVGRQDFDERLHPDLMPLAQPGRKFIILFDYETKAKTRWSVFQATVRTAKAIEAVGCECEVALLPGPEKGVDDFVVDRGEDANALLTAIIDDAKSLADYQRSYRAKKWGLSKYKPDVTINVKYLSEALCIPELEEKCNLPELYDLEKEQLFTPSIKGHQRNKESTDSGGVDSFKSKGAPTFNFPKSGLVVLWSDMGTGKTELMRWWRDQNPDARFLNNGHRVNLLKNLSDRLRTAMYSDLGYTGLAQAQALSITIDSLHKLNTQALIYGCIFIDEACQYLTHLLHSNTCKQHRAAILEVLEYIVYNAPLVVLADAHMDDLTVNFFLAMRPVGEVPYIVKNEWRNGSRTIYWYEGSNSSALVAQISAALMQGLKVMVASDSKRFIKKLEKSFTIKYEKPNSDQSNTPQKWRIWSVHSDNSGSEENVAFIKDITNAVKNFDALFTSPSLGTGVDISEYHFDLVFGVFHGVSQTATECAQQLYRYRPKVPFHIWVAPRPPFGYQDTNASKIKERLLQTNEMTAFLLRIDRQTGKRGAEKDWALEAYCQIMANRHYSLNNLRDDLRSLLTEMGNTFICMGSDDDDQSLERMKNAAAALDTAHYSAVAKAGDITASEYRARQSKDYLSQKEIFENEKFRIFDSYGIEVTESLVEMDKGGRLIGAIAGLEAILAPADESIVDPKTGRSYPTPPTIVAQKDRNERDNLPLCIDWGNYSARWLARFNLGLHQILTSLVKGDEVTASDTQLVKMTAIAINCAAHVKAILGFTIPRDCKPIWLLATIVEQLGLKLTFRKQGKRGEQVKIFSLSKKELEFAQEVIAHRVAKRTSFATQTPAVYSLNPLQPPVSAPPLNAIGNPPWQGEDTTDSEPPPTDRITLLHCVEILRSGIKQGVDAIKGILKRWRSDLRWETVLELEAIAANELRNLEQSVPDFYQWLNEEVLQMEGAS</sequence>
<dbReference type="NCBIfam" id="NF042913">
    <property type="entry name" value="CyRepA1"/>
    <property type="match status" value="1"/>
</dbReference>
<evidence type="ECO:0000313" key="3">
    <source>
        <dbReference type="EMBL" id="BDI20527.1"/>
    </source>
</evidence>
<evidence type="ECO:0000256" key="1">
    <source>
        <dbReference type="SAM" id="MobiDB-lite"/>
    </source>
</evidence>
<keyword evidence="3" id="KW-0614">Plasmid</keyword>
<feature type="region of interest" description="Disordered" evidence="1">
    <location>
        <begin position="1048"/>
        <end position="1067"/>
    </location>
</feature>
<evidence type="ECO:0000259" key="2">
    <source>
        <dbReference type="Pfam" id="PF12965"/>
    </source>
</evidence>
<dbReference type="InterPro" id="IPR049996">
    <property type="entry name" value="Slr7037-like"/>
</dbReference>
<feature type="domain" description="DUF3854" evidence="2">
    <location>
        <begin position="162"/>
        <end position="284"/>
    </location>
</feature>
<dbReference type="Pfam" id="PF12965">
    <property type="entry name" value="DUF3854"/>
    <property type="match status" value="1"/>
</dbReference>
<reference evidence="3" key="1">
    <citation type="submission" date="2022-04" db="EMBL/GenBank/DDBJ databases">
        <title>Complete genome sequence of a cyanobacterium, Nostoc sp. SO-36, isolated in Antarctica.</title>
        <authorList>
            <person name="Kanesaki Y."/>
            <person name="Effendi D."/>
            <person name="Sakamoto T."/>
            <person name="Ohtani S."/>
            <person name="Awai K."/>
        </authorList>
    </citation>
    <scope>NUCLEOTIDE SEQUENCE</scope>
    <source>
        <strain evidence="3">SO-36</strain>
        <plasmid evidence="3">pANSO36A</plasmid>
    </source>
</reference>
<organism evidence="3 4">
    <name type="scientific">Nostoc cf. commune SO-36</name>
    <dbReference type="NCBI Taxonomy" id="449208"/>
    <lineage>
        <taxon>Bacteria</taxon>
        <taxon>Bacillati</taxon>
        <taxon>Cyanobacteriota</taxon>
        <taxon>Cyanophyceae</taxon>
        <taxon>Nostocales</taxon>
        <taxon>Nostocaceae</taxon>
        <taxon>Nostoc</taxon>
    </lineage>
</organism>
<keyword evidence="4" id="KW-1185">Reference proteome</keyword>
<protein>
    <recommendedName>
        <fullName evidence="2">DUF3854 domain-containing protein</fullName>
    </recommendedName>
</protein>
<dbReference type="InterPro" id="IPR034154">
    <property type="entry name" value="TOPRIM_DnaG/twinkle"/>
</dbReference>
<dbReference type="PANTHER" id="PTHR34985">
    <property type="entry name" value="SLR0554 PROTEIN"/>
    <property type="match status" value="1"/>
</dbReference>
<dbReference type="SUPFAM" id="SSF52540">
    <property type="entry name" value="P-loop containing nucleoside triphosphate hydrolases"/>
    <property type="match status" value="1"/>
</dbReference>
<dbReference type="EMBL" id="AP025733">
    <property type="protein sequence ID" value="BDI20527.1"/>
    <property type="molecule type" value="Genomic_DNA"/>
</dbReference>
<geneLocation type="plasmid" evidence="3 4">
    <name>pANSO36A</name>
</geneLocation>
<dbReference type="PANTHER" id="PTHR34985:SF1">
    <property type="entry name" value="SLR0554 PROTEIN"/>
    <property type="match status" value="1"/>
</dbReference>
<accession>A0ABN6QGC8</accession>
<name>A0ABN6QGC8_NOSCO</name>
<dbReference type="Proteomes" id="UP001055453">
    <property type="component" value="Plasmid pANSO36A"/>
</dbReference>
<proteinExistence type="predicted"/>
<evidence type="ECO:0000313" key="4">
    <source>
        <dbReference type="Proteomes" id="UP001055453"/>
    </source>
</evidence>
<dbReference type="CDD" id="cd01029">
    <property type="entry name" value="TOPRIM_primases"/>
    <property type="match status" value="1"/>
</dbReference>
<dbReference type="InterPro" id="IPR024385">
    <property type="entry name" value="DUF3854"/>
</dbReference>